<protein>
    <submittedName>
        <fullName evidence="2">Helix-turn-helix domain-containing protein</fullName>
    </submittedName>
</protein>
<dbReference type="AlphaFoldDB" id="A0A9E2NWK4"/>
<evidence type="ECO:0000313" key="2">
    <source>
        <dbReference type="EMBL" id="MBU3841645.1"/>
    </source>
</evidence>
<proteinExistence type="predicted"/>
<reference evidence="2" key="2">
    <citation type="submission" date="2021-04" db="EMBL/GenBank/DDBJ databases">
        <authorList>
            <person name="Gilroy R."/>
        </authorList>
    </citation>
    <scope>NUCLEOTIDE SEQUENCE</scope>
    <source>
        <strain evidence="2">A6-441</strain>
    </source>
</reference>
<dbReference type="EMBL" id="JAHLFN010000013">
    <property type="protein sequence ID" value="MBU3841645.1"/>
    <property type="molecule type" value="Genomic_DNA"/>
</dbReference>
<organism evidence="2 3">
    <name type="scientific">Candidatus Fusobacterium pullicola</name>
    <dbReference type="NCBI Taxonomy" id="2838601"/>
    <lineage>
        <taxon>Bacteria</taxon>
        <taxon>Fusobacteriati</taxon>
        <taxon>Fusobacteriota</taxon>
        <taxon>Fusobacteriia</taxon>
        <taxon>Fusobacteriales</taxon>
        <taxon>Fusobacteriaceae</taxon>
        <taxon>Fusobacterium</taxon>
    </lineage>
</organism>
<comment type="caution">
    <text evidence="2">The sequence shown here is derived from an EMBL/GenBank/DDBJ whole genome shotgun (WGS) entry which is preliminary data.</text>
</comment>
<dbReference type="Pfam" id="PF09299">
    <property type="entry name" value="Mu-transpos_C"/>
    <property type="match status" value="1"/>
</dbReference>
<evidence type="ECO:0000259" key="1">
    <source>
        <dbReference type="Pfam" id="PF09299"/>
    </source>
</evidence>
<gene>
    <name evidence="2" type="ORF">IAA47_01370</name>
</gene>
<evidence type="ECO:0000313" key="3">
    <source>
        <dbReference type="Proteomes" id="UP000724657"/>
    </source>
</evidence>
<dbReference type="InterPro" id="IPR015378">
    <property type="entry name" value="Transposase-like_Mu_C"/>
</dbReference>
<dbReference type="Proteomes" id="UP000724657">
    <property type="component" value="Unassembled WGS sequence"/>
</dbReference>
<sequence>MKTEQELEITRFKIIEPFLKKEKKLKEIELEENISYSTLKRWVNAYKKKGMLGLEKKEREDKNSFRNIDEDSLEKIKNICKESGETNITKLYSDCKDNFPETFSISYATFYRIVNNIDEFFNKTTVKYMEKIKKENQCYLVFDIPLYILVDDFFSNKKVVPRLLIMLDSASLEPINFAIDYYFSNFYSLLGFIREGILKVSIKHNKFTIPKEILVASKNINNKKILKEIYNKLGIKISEHYTKNSEVYKFIEFIKNDIEDFYKRNNYELTLVKLTEFLSNYIYLQKKEFAFSINYNIINSIKYIRQLDIFLQLTTRKITDSKVRVKNFQYISSILKGLNGQDILIKFSPINPNIIYLFTSTAYLGFANLNFDISK</sequence>
<feature type="domain" description="Transposase-like Mu C-terminal" evidence="1">
    <location>
        <begin position="308"/>
        <end position="359"/>
    </location>
</feature>
<reference evidence="2" key="1">
    <citation type="journal article" date="2021" name="PeerJ">
        <title>Extensive microbial diversity within the chicken gut microbiome revealed by metagenomics and culture.</title>
        <authorList>
            <person name="Gilroy R."/>
            <person name="Ravi A."/>
            <person name="Getino M."/>
            <person name="Pursley I."/>
            <person name="Horton D.L."/>
            <person name="Alikhan N.F."/>
            <person name="Baker D."/>
            <person name="Gharbi K."/>
            <person name="Hall N."/>
            <person name="Watson M."/>
            <person name="Adriaenssens E.M."/>
            <person name="Foster-Nyarko E."/>
            <person name="Jarju S."/>
            <person name="Secka A."/>
            <person name="Antonio M."/>
            <person name="Oren A."/>
            <person name="Chaudhuri R.R."/>
            <person name="La Ragione R."/>
            <person name="Hildebrand F."/>
            <person name="Pallen M.J."/>
        </authorList>
    </citation>
    <scope>NUCLEOTIDE SEQUENCE</scope>
    <source>
        <strain evidence="2">A6-441</strain>
    </source>
</reference>
<accession>A0A9E2NWK4</accession>
<name>A0A9E2NWK4_9FUSO</name>